<feature type="compositionally biased region" description="Basic residues" evidence="1">
    <location>
        <begin position="114"/>
        <end position="127"/>
    </location>
</feature>
<gene>
    <name evidence="3" type="primary">110674066</name>
</gene>
<dbReference type="InParanoid" id="A0A6I8U4N6"/>
<evidence type="ECO:0000313" key="4">
    <source>
        <dbReference type="Proteomes" id="UP000008820"/>
    </source>
</evidence>
<dbReference type="EnsemblMetazoa" id="AAEL024630-RA">
    <property type="protein sequence ID" value="AAEL024630-PA"/>
    <property type="gene ID" value="AAEL024630"/>
</dbReference>
<organism evidence="3 4">
    <name type="scientific">Aedes aegypti</name>
    <name type="common">Yellowfever mosquito</name>
    <name type="synonym">Culex aegypti</name>
    <dbReference type="NCBI Taxonomy" id="7159"/>
    <lineage>
        <taxon>Eukaryota</taxon>
        <taxon>Metazoa</taxon>
        <taxon>Ecdysozoa</taxon>
        <taxon>Arthropoda</taxon>
        <taxon>Hexapoda</taxon>
        <taxon>Insecta</taxon>
        <taxon>Pterygota</taxon>
        <taxon>Neoptera</taxon>
        <taxon>Endopterygota</taxon>
        <taxon>Diptera</taxon>
        <taxon>Nematocera</taxon>
        <taxon>Culicoidea</taxon>
        <taxon>Culicidae</taxon>
        <taxon>Culicinae</taxon>
        <taxon>Aedini</taxon>
        <taxon>Aedes</taxon>
        <taxon>Stegomyia</taxon>
    </lineage>
</organism>
<dbReference type="OrthoDB" id="10505486at2759"/>
<reference evidence="3 4" key="1">
    <citation type="submission" date="2017-06" db="EMBL/GenBank/DDBJ databases">
        <title>Aedes aegypti genome working group (AGWG) sequencing and assembly.</title>
        <authorList>
            <consortium name="Aedes aegypti Genome Working Group (AGWG)"/>
            <person name="Matthews B.J."/>
        </authorList>
    </citation>
    <scope>NUCLEOTIDE SEQUENCE [LARGE SCALE GENOMIC DNA]</scope>
    <source>
        <strain evidence="3 4">LVP_AGWG</strain>
    </source>
</reference>
<dbReference type="Proteomes" id="UP000008820">
    <property type="component" value="Chromosome 1"/>
</dbReference>
<proteinExistence type="predicted"/>
<keyword evidence="4" id="KW-1185">Reference proteome</keyword>
<feature type="signal peptide" evidence="2">
    <location>
        <begin position="1"/>
        <end position="20"/>
    </location>
</feature>
<accession>A0A6I8U4N6</accession>
<evidence type="ECO:0000256" key="2">
    <source>
        <dbReference type="SAM" id="SignalP"/>
    </source>
</evidence>
<feature type="chain" id="PRO_5043646947" evidence="2">
    <location>
        <begin position="21"/>
        <end position="127"/>
    </location>
</feature>
<reference evidence="3" key="2">
    <citation type="submission" date="2020-05" db="UniProtKB">
        <authorList>
            <consortium name="EnsemblMetazoa"/>
        </authorList>
    </citation>
    <scope>IDENTIFICATION</scope>
    <source>
        <strain evidence="3">LVP_AGWG</strain>
    </source>
</reference>
<sequence length="127" mass="14575">MWKFTSIVVLVVCLAWAVYCEDQRPPSLKTRFGRSADEPESDNYVSNDIMEKRSAQRPPSLKTRFGRSEGAEVMEKRSAQRPPSLKTRFGRSVANPESDGYMRKRSAERPFVTRIRHGRANKKRAAN</sequence>
<evidence type="ECO:0000256" key="1">
    <source>
        <dbReference type="SAM" id="MobiDB-lite"/>
    </source>
</evidence>
<protein>
    <submittedName>
        <fullName evidence="3">Uncharacterized protein</fullName>
    </submittedName>
</protein>
<dbReference type="AlphaFoldDB" id="A0A6I8U4N6"/>
<feature type="compositionally biased region" description="Basic and acidic residues" evidence="1">
    <location>
        <begin position="66"/>
        <end position="78"/>
    </location>
</feature>
<keyword evidence="2" id="KW-0732">Signal</keyword>
<name>A0A6I8U4N6_AEDAE</name>
<evidence type="ECO:0000313" key="3">
    <source>
        <dbReference type="EnsemblMetazoa" id="AAEL024630-PA"/>
    </source>
</evidence>
<feature type="region of interest" description="Disordered" evidence="1">
    <location>
        <begin position="27"/>
        <end position="127"/>
    </location>
</feature>